<feature type="domain" description="Starch synthase catalytic" evidence="9">
    <location>
        <begin position="2"/>
        <end position="236"/>
    </location>
</feature>
<dbReference type="Proteomes" id="UP000509222">
    <property type="component" value="Chromosome"/>
</dbReference>
<dbReference type="Pfam" id="PF00534">
    <property type="entry name" value="Glycos_transf_1"/>
    <property type="match status" value="1"/>
</dbReference>
<evidence type="ECO:0000256" key="4">
    <source>
        <dbReference type="ARBA" id="ARBA00022676"/>
    </source>
</evidence>
<dbReference type="GO" id="GO:0009011">
    <property type="term" value="F:alpha-1,4-glucan glucosyltransferase (ADP-glucose donor) activity"/>
    <property type="evidence" value="ECO:0007669"/>
    <property type="project" value="UniProtKB-UniRule"/>
</dbReference>
<dbReference type="InterPro" id="IPR013534">
    <property type="entry name" value="Starch_synth_cat_dom"/>
</dbReference>
<comment type="pathway">
    <text evidence="7">Glycan biosynthesis; glycogen biosynthesis.</text>
</comment>
<evidence type="ECO:0000256" key="5">
    <source>
        <dbReference type="ARBA" id="ARBA00022679"/>
    </source>
</evidence>
<evidence type="ECO:0000256" key="3">
    <source>
        <dbReference type="ARBA" id="ARBA00010281"/>
    </source>
</evidence>
<dbReference type="PANTHER" id="PTHR45825:SF11">
    <property type="entry name" value="ALPHA AMYLASE DOMAIN-CONTAINING PROTEIN"/>
    <property type="match status" value="1"/>
</dbReference>
<organism evidence="10 11">
    <name type="scientific">Planococcus glaciei</name>
    <dbReference type="NCBI Taxonomy" id="459472"/>
    <lineage>
        <taxon>Bacteria</taxon>
        <taxon>Bacillati</taxon>
        <taxon>Bacillota</taxon>
        <taxon>Bacilli</taxon>
        <taxon>Bacillales</taxon>
        <taxon>Caryophanaceae</taxon>
        <taxon>Planococcus</taxon>
    </lineage>
</organism>
<dbReference type="NCBIfam" id="NF001899">
    <property type="entry name" value="PRK00654.1-2"/>
    <property type="match status" value="1"/>
</dbReference>
<dbReference type="NCBIfam" id="NF001898">
    <property type="entry name" value="PRK00654.1-1"/>
    <property type="match status" value="1"/>
</dbReference>
<dbReference type="AlphaFoldDB" id="A0A7H8Q9K2"/>
<dbReference type="GO" id="GO:0005978">
    <property type="term" value="P:glycogen biosynthetic process"/>
    <property type="evidence" value="ECO:0007669"/>
    <property type="project" value="UniProtKB-UniRule"/>
</dbReference>
<feature type="binding site" evidence="7">
    <location>
        <position position="15"/>
    </location>
    <ligand>
        <name>ADP-alpha-D-glucose</name>
        <dbReference type="ChEBI" id="CHEBI:57498"/>
    </ligand>
</feature>
<comment type="catalytic activity">
    <reaction evidence="1 7">
        <text>[(1-&gt;4)-alpha-D-glucosyl](n) + ADP-alpha-D-glucose = [(1-&gt;4)-alpha-D-glucosyl](n+1) + ADP + H(+)</text>
        <dbReference type="Rhea" id="RHEA:18189"/>
        <dbReference type="Rhea" id="RHEA-COMP:9584"/>
        <dbReference type="Rhea" id="RHEA-COMP:9587"/>
        <dbReference type="ChEBI" id="CHEBI:15378"/>
        <dbReference type="ChEBI" id="CHEBI:15444"/>
        <dbReference type="ChEBI" id="CHEBI:57498"/>
        <dbReference type="ChEBI" id="CHEBI:456216"/>
        <dbReference type="EC" id="2.4.1.21"/>
    </reaction>
</comment>
<dbReference type="UniPathway" id="UPA00164"/>
<keyword evidence="4 7" id="KW-0328">Glycosyltransferase</keyword>
<dbReference type="RefSeq" id="WP_036810736.1">
    <property type="nucleotide sequence ID" value="NZ_CP051177.1"/>
</dbReference>
<dbReference type="Pfam" id="PF08323">
    <property type="entry name" value="Glyco_transf_5"/>
    <property type="match status" value="1"/>
</dbReference>
<dbReference type="InterPro" id="IPR001296">
    <property type="entry name" value="Glyco_trans_1"/>
</dbReference>
<evidence type="ECO:0000256" key="7">
    <source>
        <dbReference type="HAMAP-Rule" id="MF_00484"/>
    </source>
</evidence>
<gene>
    <name evidence="7 10" type="primary">glgA</name>
    <name evidence="10" type="ORF">HF394_08680</name>
</gene>
<dbReference type="NCBIfam" id="TIGR02095">
    <property type="entry name" value="glgA"/>
    <property type="match status" value="1"/>
</dbReference>
<dbReference type="GO" id="GO:0004373">
    <property type="term" value="F:alpha-1,4-glucan glucosyltransferase (UDP-glucose donor) activity"/>
    <property type="evidence" value="ECO:0007669"/>
    <property type="project" value="InterPro"/>
</dbReference>
<keyword evidence="11" id="KW-1185">Reference proteome</keyword>
<name>A0A7H8Q9K2_9BACL</name>
<evidence type="ECO:0000259" key="8">
    <source>
        <dbReference type="Pfam" id="PF00534"/>
    </source>
</evidence>
<evidence type="ECO:0000259" key="9">
    <source>
        <dbReference type="Pfam" id="PF08323"/>
    </source>
</evidence>
<keyword evidence="6 7" id="KW-0320">Glycogen biosynthesis</keyword>
<feature type="domain" description="Glycosyl transferase family 1" evidence="8">
    <location>
        <begin position="284"/>
        <end position="448"/>
    </location>
</feature>
<evidence type="ECO:0000313" key="10">
    <source>
        <dbReference type="EMBL" id="QKX50648.1"/>
    </source>
</evidence>
<dbReference type="Gene3D" id="3.40.50.2000">
    <property type="entry name" value="Glycogen Phosphorylase B"/>
    <property type="match status" value="2"/>
</dbReference>
<evidence type="ECO:0000256" key="1">
    <source>
        <dbReference type="ARBA" id="ARBA00001478"/>
    </source>
</evidence>
<reference evidence="10 11" key="1">
    <citation type="submission" date="2020-04" db="EMBL/GenBank/DDBJ databases">
        <authorList>
            <person name="Pajer P."/>
            <person name="Broz P."/>
        </authorList>
    </citation>
    <scope>NUCLEOTIDE SEQUENCE [LARGE SCALE GENOMIC DNA]</scope>
    <source>
        <strain evidence="11">NRL-ATB46093</strain>
    </source>
</reference>
<evidence type="ECO:0000256" key="6">
    <source>
        <dbReference type="ARBA" id="ARBA00023056"/>
    </source>
</evidence>
<dbReference type="CDD" id="cd03791">
    <property type="entry name" value="GT5_Glycogen_synthase_DULL1-like"/>
    <property type="match status" value="1"/>
</dbReference>
<comment type="function">
    <text evidence="2 7">Synthesizes alpha-1,4-glucan chains using ADP-glucose.</text>
</comment>
<dbReference type="EMBL" id="CP051177">
    <property type="protein sequence ID" value="QKX50648.1"/>
    <property type="molecule type" value="Genomic_DNA"/>
</dbReference>
<proteinExistence type="inferred from homology"/>
<dbReference type="InterPro" id="IPR011835">
    <property type="entry name" value="GS/SS"/>
</dbReference>
<evidence type="ECO:0000256" key="2">
    <source>
        <dbReference type="ARBA" id="ARBA00002764"/>
    </source>
</evidence>
<reference evidence="11" key="2">
    <citation type="submission" date="2020-06" db="EMBL/GenBank/DDBJ databases">
        <title>Isolation of Planomicrobium glaciei.</title>
        <authorList>
            <person name="Malisova L."/>
            <person name="Safrankova R."/>
            <person name="Jakubu V."/>
            <person name="Spanelova P."/>
        </authorList>
    </citation>
    <scope>NUCLEOTIDE SEQUENCE [LARGE SCALE GENOMIC DNA]</scope>
    <source>
        <strain evidence="11">NRL-ATB46093</strain>
    </source>
</reference>
<sequence length="478" mass="53682">MKIVMAAAECVPFVKTGGLADVMGALPKELVALGHEVTVILPKYSLIPEEYKSEFSLFGEIQVPFKGEQNTHTLFEYVLKGVRYVLVENDSYFARDQIYSQPDDGERFAFFTRAVLAAVETLEEGVDILHIHDWHTGMVPFLLKEDARYASLKENVKTILTIHNLQFQGWFPKSLLVEELGMDEAYFQDEAVSWHNNVNFLKTGIVYADKVTTVSPTYRNEILTEQYGEKLESLLRTREEDLIGILNGLDTEAYNPAADMEIAMVYDQTSVENKAVNKRAVQSRFGLPERGDVPLLTMVSRLSGQKGIDVLEQTLPGILETQDVQFVLLGSGESQYEQFFRVLEADFPGKVVAHIGFDESLAHLLYAGADIFLMPSHFEPCGLSQLVSMRYGTVPVANKTGGLKDTVVEYDSNLRSGNGFLSDFSKHESFAEAVNRALSLYQQPEHWKMIKQNGMQGDYSWLRSAKEYASLYEGIAGK</sequence>
<evidence type="ECO:0000313" key="11">
    <source>
        <dbReference type="Proteomes" id="UP000509222"/>
    </source>
</evidence>
<accession>A0A7H8Q9K2</accession>
<dbReference type="HAMAP" id="MF_00484">
    <property type="entry name" value="Glycogen_synth"/>
    <property type="match status" value="1"/>
</dbReference>
<dbReference type="PANTHER" id="PTHR45825">
    <property type="entry name" value="GRANULE-BOUND STARCH SYNTHASE 1, CHLOROPLASTIC/AMYLOPLASTIC"/>
    <property type="match status" value="1"/>
</dbReference>
<comment type="similarity">
    <text evidence="3 7">Belongs to the glycosyltransferase 1 family. Bacterial/plant glycogen synthase subfamily.</text>
</comment>
<protein>
    <recommendedName>
        <fullName evidence="7">Glycogen synthase</fullName>
        <ecNumber evidence="7">2.4.1.21</ecNumber>
    </recommendedName>
    <alternativeName>
        <fullName evidence="7">Starch [bacterial glycogen] synthase</fullName>
    </alternativeName>
</protein>
<dbReference type="EC" id="2.4.1.21" evidence="7"/>
<dbReference type="SUPFAM" id="SSF53756">
    <property type="entry name" value="UDP-Glycosyltransferase/glycogen phosphorylase"/>
    <property type="match status" value="1"/>
</dbReference>
<keyword evidence="5 7" id="KW-0808">Transferase</keyword>